<dbReference type="GO" id="GO:0051726">
    <property type="term" value="P:regulation of cell cycle"/>
    <property type="evidence" value="ECO:0007669"/>
    <property type="project" value="TreeGrafter"/>
</dbReference>
<comment type="caution">
    <text evidence="1">The sequence shown here is derived from an EMBL/GenBank/DDBJ whole genome shotgun (WGS) entry which is preliminary data.</text>
</comment>
<protein>
    <submittedName>
        <fullName evidence="1">Uncharacterized protein</fullName>
    </submittedName>
</protein>
<dbReference type="InterPro" id="IPR050784">
    <property type="entry name" value="IAP"/>
</dbReference>
<proteinExistence type="predicted"/>
<keyword evidence="2" id="KW-1185">Reference proteome</keyword>
<dbReference type="GO" id="GO:0005634">
    <property type="term" value="C:nucleus"/>
    <property type="evidence" value="ECO:0007669"/>
    <property type="project" value="TreeGrafter"/>
</dbReference>
<dbReference type="Gene3D" id="1.10.1170.10">
    <property type="entry name" value="Inhibitor Of Apoptosis Protein (2mihbC-IAP-1), Chain A"/>
    <property type="match status" value="1"/>
</dbReference>
<dbReference type="GO" id="GO:0005737">
    <property type="term" value="C:cytoplasm"/>
    <property type="evidence" value="ECO:0007669"/>
    <property type="project" value="TreeGrafter"/>
</dbReference>
<dbReference type="CDD" id="cd00022">
    <property type="entry name" value="BIR"/>
    <property type="match status" value="1"/>
</dbReference>
<dbReference type="PANTHER" id="PTHR10044">
    <property type="entry name" value="INHIBITOR OF APOPTOSIS"/>
    <property type="match status" value="1"/>
</dbReference>
<dbReference type="InterPro" id="IPR001370">
    <property type="entry name" value="BIR_rpt"/>
</dbReference>
<sequence length="352" mass="40235">MACCQPKVNYNRQLARFFTFSKLPDKLLESTNPTSFLELSKQGLFCESDNETVLKCMFCEGDSKLKTGNFAFIHLRNHDEKQYKDDVPVEFTPLQAKQAFTELSRQRNTLSRLDFKNFLDEFLSRDYENDPSQIVLALQKSLFNSPDNTKLHLKYSEEDDLLRDLDHQETLTTGINDRTSDDNSSESTDIHVPTVNTVSQQSFDHHLVEENDTDIHVPTVNTVSQHSFDHHLVGESDTNETSLELVITSNVSTVLVSVQDISLSQQQPTLQQRLSTFRDLHVLWPSPERMAHSGFSYIGQGSVRCFSCGGVIDDWLPTDDPYTKHKGEFPNCHHIYHLFYVDGIPVPRSGDR</sequence>
<dbReference type="Proteomes" id="UP001347796">
    <property type="component" value="Unassembled WGS sequence"/>
</dbReference>
<dbReference type="PROSITE" id="PS50143">
    <property type="entry name" value="BIR_REPEAT_2"/>
    <property type="match status" value="1"/>
</dbReference>
<evidence type="ECO:0000313" key="1">
    <source>
        <dbReference type="EMBL" id="KAK6171491.1"/>
    </source>
</evidence>
<dbReference type="SMART" id="SM00238">
    <property type="entry name" value="BIR"/>
    <property type="match status" value="1"/>
</dbReference>
<dbReference type="PANTHER" id="PTHR10044:SF139">
    <property type="entry name" value="DEATH-ASSOCIATED INHIBITOR OF APOPTOSIS 2"/>
    <property type="match status" value="1"/>
</dbReference>
<dbReference type="EMBL" id="JAZGQO010000014">
    <property type="protein sequence ID" value="KAK6171491.1"/>
    <property type="molecule type" value="Genomic_DNA"/>
</dbReference>
<dbReference type="AlphaFoldDB" id="A0AAN8PG63"/>
<dbReference type="SUPFAM" id="SSF57924">
    <property type="entry name" value="Inhibitor of apoptosis (IAP) repeat"/>
    <property type="match status" value="1"/>
</dbReference>
<gene>
    <name evidence="1" type="ORF">SNE40_019669</name>
</gene>
<reference evidence="1 2" key="1">
    <citation type="submission" date="2024-01" db="EMBL/GenBank/DDBJ databases">
        <title>The genome of the rayed Mediterranean limpet Patella caerulea (Linnaeus, 1758).</title>
        <authorList>
            <person name="Anh-Thu Weber A."/>
            <person name="Halstead-Nussloch G."/>
        </authorList>
    </citation>
    <scope>NUCLEOTIDE SEQUENCE [LARGE SCALE GENOMIC DNA]</scope>
    <source>
        <strain evidence="1">AATW-2023a</strain>
        <tissue evidence="1">Whole specimen</tissue>
    </source>
</reference>
<evidence type="ECO:0000313" key="2">
    <source>
        <dbReference type="Proteomes" id="UP001347796"/>
    </source>
</evidence>
<dbReference type="Pfam" id="PF00653">
    <property type="entry name" value="BIR"/>
    <property type="match status" value="1"/>
</dbReference>
<organism evidence="1 2">
    <name type="scientific">Patella caerulea</name>
    <name type="common">Rayed Mediterranean limpet</name>
    <dbReference type="NCBI Taxonomy" id="87958"/>
    <lineage>
        <taxon>Eukaryota</taxon>
        <taxon>Metazoa</taxon>
        <taxon>Spiralia</taxon>
        <taxon>Lophotrochozoa</taxon>
        <taxon>Mollusca</taxon>
        <taxon>Gastropoda</taxon>
        <taxon>Patellogastropoda</taxon>
        <taxon>Patelloidea</taxon>
        <taxon>Patellidae</taxon>
        <taxon>Patella</taxon>
    </lineage>
</organism>
<name>A0AAN8PG63_PATCE</name>
<accession>A0AAN8PG63</accession>